<dbReference type="InterPro" id="IPR002589">
    <property type="entry name" value="Macro_dom"/>
</dbReference>
<comment type="catalytic activity">
    <reaction evidence="1">
        <text>an N-(ADP-alpha-D-ribosyl)-thymidine in DNA + H2O = a thymidine in DNA + ADP-D-ribose</text>
        <dbReference type="Rhea" id="RHEA:71655"/>
        <dbReference type="Rhea" id="RHEA-COMP:13556"/>
        <dbReference type="Rhea" id="RHEA-COMP:18051"/>
        <dbReference type="ChEBI" id="CHEBI:15377"/>
        <dbReference type="ChEBI" id="CHEBI:57967"/>
        <dbReference type="ChEBI" id="CHEBI:137386"/>
        <dbReference type="ChEBI" id="CHEBI:191199"/>
    </reaction>
    <physiologicalReaction direction="left-to-right" evidence="1">
        <dbReference type="Rhea" id="RHEA:71656"/>
    </physiologicalReaction>
</comment>
<dbReference type="CDD" id="cd02901">
    <property type="entry name" value="Macro_Poa1p-like"/>
    <property type="match status" value="1"/>
</dbReference>
<comment type="caution">
    <text evidence="3">The sequence shown here is derived from an EMBL/GenBank/DDBJ whole genome shotgun (WGS) entry which is preliminary data.</text>
</comment>
<reference evidence="3" key="1">
    <citation type="submission" date="2019-07" db="EMBL/GenBank/DDBJ databases">
        <authorList>
            <person name="Lazarte J.N."/>
            <person name="Poliero A."/>
            <person name="Beron C."/>
        </authorList>
    </citation>
    <scope>NUCLEOTIDE SEQUENCE</scope>
    <source>
        <strain evidence="3">FCC7</strain>
    </source>
</reference>
<organism evidence="3 4">
    <name type="scientific">Bacillus thuringiensis</name>
    <dbReference type="NCBI Taxonomy" id="1428"/>
    <lineage>
        <taxon>Bacteria</taxon>
        <taxon>Bacillati</taxon>
        <taxon>Bacillota</taxon>
        <taxon>Bacilli</taxon>
        <taxon>Bacillales</taxon>
        <taxon>Bacillaceae</taxon>
        <taxon>Bacillus</taxon>
        <taxon>Bacillus cereus group</taxon>
    </lineage>
</organism>
<reference evidence="3" key="2">
    <citation type="journal article" date="2021" name="J. Invertebr. Pathol.">
        <title>Molecular characterization of a Bacillus thuringiensis strain from Argentina, toxic against Lepidoptera and Coleoptera, based on its whole-genome and Cry protein analysis.</title>
        <authorList>
            <person name="Nicolas Lazarte J."/>
            <person name="Pia Valacco M."/>
            <person name="Moreno S."/>
            <person name="Salerno G.L."/>
            <person name="Beron C.M."/>
        </authorList>
    </citation>
    <scope>NUCLEOTIDE SEQUENCE</scope>
    <source>
        <strain evidence="3">FCC7</strain>
    </source>
</reference>
<dbReference type="PANTHER" id="PTHR12521:SF0">
    <property type="entry name" value="ADP-RIBOSE GLYCOHYDROLASE OARD1"/>
    <property type="match status" value="1"/>
</dbReference>
<dbReference type="RefSeq" id="WP_206906245.1">
    <property type="nucleotide sequence ID" value="NZ_JAWUAH010000049.1"/>
</dbReference>
<name>A0AAW4HZI5_BACTU</name>
<feature type="domain" description="Macro" evidence="2">
    <location>
        <begin position="1"/>
        <end position="152"/>
    </location>
</feature>
<dbReference type="SMART" id="SM00506">
    <property type="entry name" value="A1pp"/>
    <property type="match status" value="1"/>
</dbReference>
<dbReference type="EMBL" id="VIXF01000009">
    <property type="protein sequence ID" value="MBN9901652.1"/>
    <property type="molecule type" value="Genomic_DNA"/>
</dbReference>
<evidence type="ECO:0000259" key="2">
    <source>
        <dbReference type="PROSITE" id="PS51154"/>
    </source>
</evidence>
<evidence type="ECO:0000313" key="3">
    <source>
        <dbReference type="EMBL" id="MBN9901652.1"/>
    </source>
</evidence>
<evidence type="ECO:0000313" key="4">
    <source>
        <dbReference type="Proteomes" id="UP000775627"/>
    </source>
</evidence>
<dbReference type="Proteomes" id="UP000775627">
    <property type="component" value="Unassembled WGS sequence"/>
</dbReference>
<gene>
    <name evidence="3" type="ORF">FME64_30855</name>
</gene>
<dbReference type="GO" id="GO:0140291">
    <property type="term" value="P:peptidyl-glutamate ADP-deribosylation"/>
    <property type="evidence" value="ECO:0007669"/>
    <property type="project" value="TreeGrafter"/>
</dbReference>
<dbReference type="InterPro" id="IPR043472">
    <property type="entry name" value="Macro_dom-like"/>
</dbReference>
<accession>A0AAW4HZI5</accession>
<proteinExistence type="predicted"/>
<evidence type="ECO:0000256" key="1">
    <source>
        <dbReference type="ARBA" id="ARBA00035885"/>
    </source>
</evidence>
<dbReference type="PROSITE" id="PS51154">
    <property type="entry name" value="MACRO"/>
    <property type="match status" value="1"/>
</dbReference>
<dbReference type="Pfam" id="PF01661">
    <property type="entry name" value="Macro"/>
    <property type="match status" value="1"/>
</dbReference>
<dbReference type="AlphaFoldDB" id="A0AAW4HZI5"/>
<dbReference type="Gene3D" id="3.40.220.10">
    <property type="entry name" value="Leucine Aminopeptidase, subunit E, domain 1"/>
    <property type="match status" value="1"/>
</dbReference>
<dbReference type="SUPFAM" id="SSF52949">
    <property type="entry name" value="Macro domain-like"/>
    <property type="match status" value="1"/>
</dbReference>
<dbReference type="PANTHER" id="PTHR12521">
    <property type="entry name" value="PROTEIN C6ORF130"/>
    <property type="match status" value="1"/>
</dbReference>
<dbReference type="InterPro" id="IPR050892">
    <property type="entry name" value="ADP-ribose_metab_enzymes"/>
</dbReference>
<protein>
    <submittedName>
        <fullName evidence="3">Macro domain-containing protein</fullName>
    </submittedName>
</protein>
<sequence>MIKITKGNLLEADAQALVNTVNTVGVMGKGIALQFKQAFPDNFNAYRKACKINQVQPGKMFIYKTHLLGSPEYIINFPTKRHWKNKSRIEDIKSGLISLRNEIINYNIKSIALPPLGCGNGGLDWSEVKPLIIKVLEDLDTTVYLYEPSGHPDPNSMKIGTTKPKMTKARALLLLLMEQYRAPGYHLSLLEIQKLAYFLQECGEPLRLNFVKYIYGPYADNLNHVLIRLEGHYIRGYGDRNSKSEISLFKDAILEAKEFISNDKESLKRLEEVKNLIEGFETPYGMELLATVHWSIKYENNSIMDFDKIINYIHSWNERKKHVFKNNHVKKTMQHLEIFM</sequence>